<keyword evidence="8" id="KW-0464">Manganese</keyword>
<dbReference type="PANTHER" id="PTHR39181:SF1">
    <property type="entry name" value="TYROSINE-PROTEIN PHOSPHATASE YWQE"/>
    <property type="match status" value="1"/>
</dbReference>
<reference evidence="12 13" key="1">
    <citation type="submission" date="2018-06" db="EMBL/GenBank/DDBJ databases">
        <authorList>
            <consortium name="Pathogen Informatics"/>
            <person name="Doyle S."/>
        </authorList>
    </citation>
    <scope>NUCLEOTIDE SEQUENCE [LARGE SCALE GENOMIC DNA]</scope>
    <source>
        <strain evidence="12 13">NCTC12224</strain>
    </source>
</reference>
<accession>A0A380KB11</accession>
<dbReference type="NCBIfam" id="NF041488">
    <property type="entry name" value="caps_synth_Cps4B"/>
    <property type="match status" value="1"/>
</dbReference>
<organism evidence="12 13">
    <name type="scientific">Streptococcus hyointestinalis</name>
    <dbReference type="NCBI Taxonomy" id="1337"/>
    <lineage>
        <taxon>Bacteria</taxon>
        <taxon>Bacillati</taxon>
        <taxon>Bacillota</taxon>
        <taxon>Bacilli</taxon>
        <taxon>Lactobacillales</taxon>
        <taxon>Streptococcaceae</taxon>
        <taxon>Streptococcus</taxon>
    </lineage>
</organism>
<keyword evidence="7" id="KW-0270">Exopolysaccharide synthesis</keyword>
<dbReference type="SUPFAM" id="SSF51556">
    <property type="entry name" value="Metallo-dependent hydrolases"/>
    <property type="match status" value="1"/>
</dbReference>
<protein>
    <recommendedName>
        <fullName evidence="11">Tyrosine-protein phosphatase</fullName>
        <ecNumber evidence="11">3.1.3.48</ecNumber>
    </recommendedName>
</protein>
<proteinExistence type="inferred from homology"/>
<name>A0A380KB11_9STRE</name>
<evidence type="ECO:0000256" key="5">
    <source>
        <dbReference type="ARBA" id="ARBA00022903"/>
    </source>
</evidence>
<evidence type="ECO:0000256" key="11">
    <source>
        <dbReference type="PIRNR" id="PIRNR016557"/>
    </source>
</evidence>
<dbReference type="PIRSF" id="PIRSF016557">
    <property type="entry name" value="Caps_synth_CpsB"/>
    <property type="match status" value="1"/>
</dbReference>
<dbReference type="InterPro" id="IPR048208">
    <property type="entry name" value="Caps_polysacc_synth_CpsB"/>
</dbReference>
<evidence type="ECO:0000256" key="10">
    <source>
        <dbReference type="ARBA" id="ARBA00051722"/>
    </source>
</evidence>
<evidence type="ECO:0000256" key="7">
    <source>
        <dbReference type="ARBA" id="ARBA00023169"/>
    </source>
</evidence>
<dbReference type="OrthoDB" id="9788539at2"/>
<evidence type="ECO:0000256" key="9">
    <source>
        <dbReference type="ARBA" id="ARBA00025635"/>
    </source>
</evidence>
<dbReference type="EC" id="3.1.3.48" evidence="11"/>
<evidence type="ECO:0000313" key="13">
    <source>
        <dbReference type="Proteomes" id="UP000254924"/>
    </source>
</evidence>
<evidence type="ECO:0000256" key="6">
    <source>
        <dbReference type="ARBA" id="ARBA00022912"/>
    </source>
</evidence>
<dbReference type="PANTHER" id="PTHR39181">
    <property type="entry name" value="TYROSINE-PROTEIN PHOSPHATASE YWQE"/>
    <property type="match status" value="1"/>
</dbReference>
<gene>
    <name evidence="12" type="primary">cpsB</name>
    <name evidence="12" type="ORF">NCTC12224_01781</name>
</gene>
<dbReference type="Gene3D" id="3.20.20.140">
    <property type="entry name" value="Metal-dependent hydrolases"/>
    <property type="match status" value="1"/>
</dbReference>
<keyword evidence="13" id="KW-1185">Reference proteome</keyword>
<comment type="cofactor">
    <cofactor evidence="1">
        <name>Mn(2+)</name>
        <dbReference type="ChEBI" id="CHEBI:29035"/>
    </cofactor>
</comment>
<dbReference type="GO" id="GO:0030145">
    <property type="term" value="F:manganese ion binding"/>
    <property type="evidence" value="ECO:0007669"/>
    <property type="project" value="UniProtKB-UniRule"/>
</dbReference>
<dbReference type="AlphaFoldDB" id="A0A380KB11"/>
<evidence type="ECO:0000256" key="3">
    <source>
        <dbReference type="ARBA" id="ARBA00005750"/>
    </source>
</evidence>
<evidence type="ECO:0000256" key="1">
    <source>
        <dbReference type="ARBA" id="ARBA00001936"/>
    </source>
</evidence>
<comment type="catalytic activity">
    <reaction evidence="10 11">
        <text>O-phospho-L-tyrosyl-[protein] + H2O = L-tyrosyl-[protein] + phosphate</text>
        <dbReference type="Rhea" id="RHEA:10684"/>
        <dbReference type="Rhea" id="RHEA-COMP:10136"/>
        <dbReference type="Rhea" id="RHEA-COMP:20101"/>
        <dbReference type="ChEBI" id="CHEBI:15377"/>
        <dbReference type="ChEBI" id="CHEBI:43474"/>
        <dbReference type="ChEBI" id="CHEBI:46858"/>
        <dbReference type="ChEBI" id="CHEBI:61978"/>
        <dbReference type="EC" id="3.1.3.48"/>
    </reaction>
</comment>
<comment type="pathway">
    <text evidence="2">Capsule biogenesis; capsule polysaccharide biosynthesis.</text>
</comment>
<comment type="similarity">
    <text evidence="3 11">Belongs to the metallo-dependent hydrolases superfamily. CpsB/CapC family.</text>
</comment>
<evidence type="ECO:0000256" key="4">
    <source>
        <dbReference type="ARBA" id="ARBA00022801"/>
    </source>
</evidence>
<keyword evidence="6 11" id="KW-0904">Protein phosphatase</keyword>
<dbReference type="GeneID" id="78357061"/>
<dbReference type="InterPro" id="IPR016667">
    <property type="entry name" value="Caps_polysacc_synth_CpsB/CapC"/>
</dbReference>
<keyword evidence="5" id="KW-0972">Capsule biogenesis/degradation</keyword>
<dbReference type="Pfam" id="PF19567">
    <property type="entry name" value="CpsB_CapC"/>
    <property type="match status" value="1"/>
</dbReference>
<dbReference type="GO" id="GO:0004725">
    <property type="term" value="F:protein tyrosine phosphatase activity"/>
    <property type="evidence" value="ECO:0007669"/>
    <property type="project" value="UniProtKB-UniRule"/>
</dbReference>
<keyword evidence="4 11" id="KW-0378">Hydrolase</keyword>
<dbReference type="InterPro" id="IPR032466">
    <property type="entry name" value="Metal_Hydrolase"/>
</dbReference>
<evidence type="ECO:0000256" key="2">
    <source>
        <dbReference type="ARBA" id="ARBA00005132"/>
    </source>
</evidence>
<dbReference type="GO" id="GO:0045227">
    <property type="term" value="P:capsule polysaccharide biosynthetic process"/>
    <property type="evidence" value="ECO:0007669"/>
    <property type="project" value="UniProtKB-UniPathway"/>
</dbReference>
<evidence type="ECO:0000313" key="12">
    <source>
        <dbReference type="EMBL" id="SUN62265.1"/>
    </source>
</evidence>
<comment type="function">
    <text evidence="9">Dephosphorylates CpsD. Involved in the regulation of capsular polysaccharide biosynthesis.</text>
</comment>
<dbReference type="Proteomes" id="UP000254924">
    <property type="component" value="Unassembled WGS sequence"/>
</dbReference>
<dbReference type="EMBL" id="UHFN01000007">
    <property type="protein sequence ID" value="SUN62265.1"/>
    <property type="molecule type" value="Genomic_DNA"/>
</dbReference>
<evidence type="ECO:0000256" key="8">
    <source>
        <dbReference type="ARBA" id="ARBA00023211"/>
    </source>
</evidence>
<sequence length="243" mass="28318">MIDIHSHIVFDVDDGPKTLEESLALIGESYRQGVRTIISTSHRRKGMFETPERTIHEHFREVKEAAEERYEDLTILYGGELFYTEDLRQKLEKGMVPTLNGTRYALIEFSMLTPWRDIHSALTKVLMLGITPVVAHIERYNALEYKAERVRELIDMGCYTQINSNHVLKPKLFGDSEKLFKKRARYFLKEDVVHCVASDMHNLDKRPPYMQAAYETIFKDYGRHKAHALFKGNLEKIISNQVL</sequence>
<dbReference type="RefSeq" id="WP_115269923.1">
    <property type="nucleotide sequence ID" value="NZ_JBNPOW010000005.1"/>
</dbReference>
<dbReference type="UniPathway" id="UPA00934"/>